<proteinExistence type="predicted"/>
<organism evidence="5 6">
    <name type="scientific">Oceanospirillum linum</name>
    <dbReference type="NCBI Taxonomy" id="966"/>
    <lineage>
        <taxon>Bacteria</taxon>
        <taxon>Pseudomonadati</taxon>
        <taxon>Pseudomonadota</taxon>
        <taxon>Gammaproteobacteria</taxon>
        <taxon>Oceanospirillales</taxon>
        <taxon>Oceanospirillaceae</taxon>
        <taxon>Oceanospirillum</taxon>
    </lineage>
</organism>
<dbReference type="PROSITE" id="PS50885">
    <property type="entry name" value="HAMP"/>
    <property type="match status" value="1"/>
</dbReference>
<evidence type="ECO:0000256" key="1">
    <source>
        <dbReference type="SAM" id="Phobius"/>
    </source>
</evidence>
<dbReference type="SUPFAM" id="SSF141868">
    <property type="entry name" value="EAL domain-like"/>
    <property type="match status" value="1"/>
</dbReference>
<dbReference type="InterPro" id="IPR035919">
    <property type="entry name" value="EAL_sf"/>
</dbReference>
<dbReference type="EMBL" id="MTSD02000005">
    <property type="protein sequence ID" value="OOV86716.1"/>
    <property type="molecule type" value="Genomic_DNA"/>
</dbReference>
<dbReference type="STRING" id="966.BTA35_0212690"/>
<keyword evidence="1" id="KW-1133">Transmembrane helix</keyword>
<keyword evidence="6" id="KW-1185">Reference proteome</keyword>
<dbReference type="InterPro" id="IPR029787">
    <property type="entry name" value="Nucleotide_cyclase"/>
</dbReference>
<feature type="transmembrane region" description="Helical" evidence="1">
    <location>
        <begin position="20"/>
        <end position="41"/>
    </location>
</feature>
<dbReference type="PANTHER" id="PTHR44757">
    <property type="entry name" value="DIGUANYLATE CYCLASE DGCP"/>
    <property type="match status" value="1"/>
</dbReference>
<dbReference type="InterPro" id="IPR043128">
    <property type="entry name" value="Rev_trsase/Diguanyl_cyclase"/>
</dbReference>
<reference evidence="5" key="1">
    <citation type="submission" date="2017-02" db="EMBL/GenBank/DDBJ databases">
        <title>Draft Genome Sequence of the Salt Water Bacterium Oceanospirillum linum ATCC 11336.</title>
        <authorList>
            <person name="Trachtenberg A.M."/>
            <person name="Carney J.G."/>
            <person name="Linnane J.D."/>
            <person name="Rheaume B.A."/>
            <person name="Pitts N.L."/>
            <person name="Mykles D.L."/>
            <person name="Maclea K.S."/>
        </authorList>
    </citation>
    <scope>NUCLEOTIDE SEQUENCE [LARGE SCALE GENOMIC DNA]</scope>
    <source>
        <strain evidence="5">ATCC 11336</strain>
    </source>
</reference>
<keyword evidence="1" id="KW-0812">Transmembrane</keyword>
<dbReference type="InterPro" id="IPR003660">
    <property type="entry name" value="HAMP_dom"/>
</dbReference>
<dbReference type="Pfam" id="PF00563">
    <property type="entry name" value="EAL"/>
    <property type="match status" value="1"/>
</dbReference>
<feature type="domain" description="HAMP" evidence="3">
    <location>
        <begin position="344"/>
        <end position="396"/>
    </location>
</feature>
<evidence type="ECO:0000259" key="4">
    <source>
        <dbReference type="PROSITE" id="PS50887"/>
    </source>
</evidence>
<evidence type="ECO:0000313" key="6">
    <source>
        <dbReference type="Proteomes" id="UP000190064"/>
    </source>
</evidence>
<dbReference type="RefSeq" id="WP_078320172.1">
    <property type="nucleotide sequence ID" value="NZ_FXTS01000006.1"/>
</dbReference>
<evidence type="ECO:0000259" key="3">
    <source>
        <dbReference type="PROSITE" id="PS50885"/>
    </source>
</evidence>
<dbReference type="AlphaFoldDB" id="A0A1T1HAB6"/>
<accession>A0A1T1HAB6</accession>
<dbReference type="GO" id="GO:0007165">
    <property type="term" value="P:signal transduction"/>
    <property type="evidence" value="ECO:0007669"/>
    <property type="project" value="InterPro"/>
</dbReference>
<dbReference type="PANTHER" id="PTHR44757:SF2">
    <property type="entry name" value="BIOFILM ARCHITECTURE MAINTENANCE PROTEIN MBAA"/>
    <property type="match status" value="1"/>
</dbReference>
<feature type="domain" description="EAL" evidence="2">
    <location>
        <begin position="581"/>
        <end position="836"/>
    </location>
</feature>
<dbReference type="Proteomes" id="UP000190064">
    <property type="component" value="Unassembled WGS sequence"/>
</dbReference>
<comment type="caution">
    <text evidence="5">The sequence shown here is derived from an EMBL/GenBank/DDBJ whole genome shotgun (WGS) entry which is preliminary data.</text>
</comment>
<dbReference type="PROSITE" id="PS50887">
    <property type="entry name" value="GGDEF"/>
    <property type="match status" value="1"/>
</dbReference>
<evidence type="ECO:0000259" key="2">
    <source>
        <dbReference type="PROSITE" id="PS50883"/>
    </source>
</evidence>
<dbReference type="InterPro" id="IPR000160">
    <property type="entry name" value="GGDEF_dom"/>
</dbReference>
<dbReference type="Pfam" id="PF00990">
    <property type="entry name" value="GGDEF"/>
    <property type="match status" value="1"/>
</dbReference>
<feature type="transmembrane region" description="Helical" evidence="1">
    <location>
        <begin position="321"/>
        <end position="340"/>
    </location>
</feature>
<dbReference type="SMART" id="SM00267">
    <property type="entry name" value="GGDEF"/>
    <property type="match status" value="1"/>
</dbReference>
<dbReference type="PROSITE" id="PS50883">
    <property type="entry name" value="EAL"/>
    <property type="match status" value="1"/>
</dbReference>
<sequence>MIFDEDSVVRKNGLANRLAFWVAILTVIVITGLGIYFDYFLRTSFLDATRTRMAYSFERLNFNLSQIESSLSDGVAFLKVDESALASLKLINLYDDKKHYTSFLPDQEKKALAQELLNKVKLSFNDSIVLYGRKMEVIAYVARDDTKGFHLNVISYRKGEPTLFRRYESDLHYSEAPLSLMDVDGINYQHVNFYPDEAVENNTHLTLHRSGEGLTITSHLRLSDEKPNSPIAHIEMSRVLDGEYFTALSGNMNLDFILSDHPAEGVENIGPLRGDSQAFSVFEGPERYYSSMYLDTLNGRVFFNVSMQRHQLTKVLSQNRIHLFVLLLVAVLFALFWIRFITVRSLRRPLDALVAQILKIQQCDYSPTQVLESRDELQQVSESINVLASTVRDRECSLTKSQKELKYLSDHDVLTGLFNRRFWSRFLDESLKKAGQLHSSAAVLFIDLDQFKEVNDIQGHDVGDKLLQAVASRLECSLSVNETLARIGGDEFNLLIENLRSAEDARTVACRIIRLFSHPFIVGEQQINISASIGITLFPEDGQDSITLTKYADLAMYKAKENGRNSFCFFSKELSAQVNAKAELASALRHALKDFSEFELYYQPKVSADTGKVVAVEALIRWHHPCLGLVSPARFIPLAEELGLIVPLGEWVLEQGCQDYMRLCELGIRLDHISINVSNVQLDDDAFPSTLDRVLRESGIIPDALELEITESYIARQPGQARERLQYFRDRGVRLAVDDFGTGYSAMNTLQSMPVTRIKIDKSFVDGLPCDSNSVALTRAVVSLAKNFKLALTAEGVETAAQLDFLSAEKCDEVQGFYFSMPVTFDHLITYCRDNKA</sequence>
<dbReference type="GO" id="GO:0016020">
    <property type="term" value="C:membrane"/>
    <property type="evidence" value="ECO:0007669"/>
    <property type="project" value="InterPro"/>
</dbReference>
<dbReference type="InterPro" id="IPR052155">
    <property type="entry name" value="Biofilm_reg_signaling"/>
</dbReference>
<dbReference type="Gene3D" id="6.10.340.10">
    <property type="match status" value="1"/>
</dbReference>
<dbReference type="Gene3D" id="3.20.20.450">
    <property type="entry name" value="EAL domain"/>
    <property type="match status" value="1"/>
</dbReference>
<protein>
    <recommendedName>
        <fullName evidence="7">GGDEF-domain containing protein</fullName>
    </recommendedName>
</protein>
<name>A0A1T1HAB6_OCELI</name>
<dbReference type="InterPro" id="IPR001633">
    <property type="entry name" value="EAL_dom"/>
</dbReference>
<dbReference type="CDD" id="cd01949">
    <property type="entry name" value="GGDEF"/>
    <property type="match status" value="1"/>
</dbReference>
<evidence type="ECO:0000313" key="5">
    <source>
        <dbReference type="EMBL" id="OOV86716.1"/>
    </source>
</evidence>
<feature type="domain" description="GGDEF" evidence="4">
    <location>
        <begin position="439"/>
        <end position="572"/>
    </location>
</feature>
<evidence type="ECO:0008006" key="7">
    <source>
        <dbReference type="Google" id="ProtNLM"/>
    </source>
</evidence>
<keyword evidence="1" id="KW-0472">Membrane</keyword>
<dbReference type="SMART" id="SM00052">
    <property type="entry name" value="EAL"/>
    <property type="match status" value="1"/>
</dbReference>
<dbReference type="Gene3D" id="3.30.70.270">
    <property type="match status" value="1"/>
</dbReference>
<dbReference type="NCBIfam" id="TIGR00254">
    <property type="entry name" value="GGDEF"/>
    <property type="match status" value="1"/>
</dbReference>
<dbReference type="CDD" id="cd01948">
    <property type="entry name" value="EAL"/>
    <property type="match status" value="1"/>
</dbReference>
<dbReference type="SUPFAM" id="SSF55073">
    <property type="entry name" value="Nucleotide cyclase"/>
    <property type="match status" value="1"/>
</dbReference>
<gene>
    <name evidence="5" type="ORF">BTA35_0212690</name>
</gene>